<dbReference type="Pfam" id="PF00512">
    <property type="entry name" value="HisKA"/>
    <property type="match status" value="1"/>
</dbReference>
<keyword evidence="10" id="KW-0472">Membrane</keyword>
<dbReference type="Gene3D" id="6.10.340.10">
    <property type="match status" value="1"/>
</dbReference>
<evidence type="ECO:0000259" key="12">
    <source>
        <dbReference type="PROSITE" id="PS50885"/>
    </source>
</evidence>
<protein>
    <recommendedName>
        <fullName evidence="3">histidine kinase</fullName>
        <ecNumber evidence="3">2.7.13.3</ecNumber>
    </recommendedName>
</protein>
<dbReference type="InterPro" id="IPR036890">
    <property type="entry name" value="HATPase_C_sf"/>
</dbReference>
<keyword evidence="8" id="KW-0418">Kinase</keyword>
<dbReference type="EMBL" id="CP044222">
    <property type="protein sequence ID" value="QEW08171.1"/>
    <property type="molecule type" value="Genomic_DNA"/>
</dbReference>
<dbReference type="InterPro" id="IPR050980">
    <property type="entry name" value="2C_sensor_his_kinase"/>
</dbReference>
<evidence type="ECO:0000259" key="11">
    <source>
        <dbReference type="PROSITE" id="PS50109"/>
    </source>
</evidence>
<keyword evidence="9" id="KW-0067">ATP-binding</keyword>
<dbReference type="KEGG" id="nik:F5I99_17660"/>
<feature type="transmembrane region" description="Helical" evidence="10">
    <location>
        <begin position="7"/>
        <end position="31"/>
    </location>
</feature>
<dbReference type="CDD" id="cd00082">
    <property type="entry name" value="HisKA"/>
    <property type="match status" value="1"/>
</dbReference>
<dbReference type="Gene3D" id="1.10.287.130">
    <property type="match status" value="1"/>
</dbReference>
<feature type="domain" description="Histidine kinase" evidence="11">
    <location>
        <begin position="220"/>
        <end position="428"/>
    </location>
</feature>
<evidence type="ECO:0000256" key="2">
    <source>
        <dbReference type="ARBA" id="ARBA00004651"/>
    </source>
</evidence>
<dbReference type="PANTHER" id="PTHR44936:SF10">
    <property type="entry name" value="SENSOR PROTEIN RSTB"/>
    <property type="match status" value="1"/>
</dbReference>
<reference evidence="13 14" key="1">
    <citation type="submission" date="2019-09" db="EMBL/GenBank/DDBJ databases">
        <title>Nitrincola iocasae sp. nov., a bacterium isolated from the sediment collected at a cold seep field in South China Sea.</title>
        <authorList>
            <person name="Zhang H."/>
            <person name="Wang H."/>
            <person name="Li C."/>
        </authorList>
    </citation>
    <scope>NUCLEOTIDE SEQUENCE [LARGE SCALE GENOMIC DNA]</scope>
    <source>
        <strain evidence="13 14">KXZD1103</strain>
    </source>
</reference>
<keyword evidence="5" id="KW-0597">Phosphoprotein</keyword>
<evidence type="ECO:0000313" key="13">
    <source>
        <dbReference type="EMBL" id="QEW08171.1"/>
    </source>
</evidence>
<dbReference type="SMART" id="SM00387">
    <property type="entry name" value="HATPase_c"/>
    <property type="match status" value="1"/>
</dbReference>
<feature type="transmembrane region" description="Helical" evidence="10">
    <location>
        <begin position="134"/>
        <end position="159"/>
    </location>
</feature>
<dbReference type="RefSeq" id="WP_151058323.1">
    <property type="nucleotide sequence ID" value="NZ_CP044222.1"/>
</dbReference>
<dbReference type="PANTHER" id="PTHR44936">
    <property type="entry name" value="SENSOR PROTEIN CREC"/>
    <property type="match status" value="1"/>
</dbReference>
<keyword evidence="4" id="KW-1003">Cell membrane</keyword>
<gene>
    <name evidence="13" type="ORF">F5I99_17660</name>
</gene>
<evidence type="ECO:0000256" key="8">
    <source>
        <dbReference type="ARBA" id="ARBA00022777"/>
    </source>
</evidence>
<dbReference type="AlphaFoldDB" id="A0A5J6LJ83"/>
<keyword evidence="10" id="KW-0812">Transmembrane</keyword>
<dbReference type="PROSITE" id="PS50885">
    <property type="entry name" value="HAMP"/>
    <property type="match status" value="1"/>
</dbReference>
<dbReference type="SMART" id="SM00304">
    <property type="entry name" value="HAMP"/>
    <property type="match status" value="1"/>
</dbReference>
<comment type="catalytic activity">
    <reaction evidence="1">
        <text>ATP + protein L-histidine = ADP + protein N-phospho-L-histidine.</text>
        <dbReference type="EC" id="2.7.13.3"/>
    </reaction>
</comment>
<evidence type="ECO:0000313" key="14">
    <source>
        <dbReference type="Proteomes" id="UP000325606"/>
    </source>
</evidence>
<dbReference type="InterPro" id="IPR003660">
    <property type="entry name" value="HAMP_dom"/>
</dbReference>
<dbReference type="CDD" id="cd06225">
    <property type="entry name" value="HAMP"/>
    <property type="match status" value="1"/>
</dbReference>
<evidence type="ECO:0000256" key="3">
    <source>
        <dbReference type="ARBA" id="ARBA00012438"/>
    </source>
</evidence>
<feature type="domain" description="HAMP" evidence="12">
    <location>
        <begin position="156"/>
        <end position="212"/>
    </location>
</feature>
<comment type="subcellular location">
    <subcellularLocation>
        <location evidence="2">Cell membrane</location>
        <topology evidence="2">Multi-pass membrane protein</topology>
    </subcellularLocation>
</comment>
<dbReference type="SUPFAM" id="SSF158472">
    <property type="entry name" value="HAMP domain-like"/>
    <property type="match status" value="1"/>
</dbReference>
<organism evidence="13 14">
    <name type="scientific">Nitrincola iocasae</name>
    <dbReference type="NCBI Taxonomy" id="2614693"/>
    <lineage>
        <taxon>Bacteria</taxon>
        <taxon>Pseudomonadati</taxon>
        <taxon>Pseudomonadota</taxon>
        <taxon>Gammaproteobacteria</taxon>
        <taxon>Oceanospirillales</taxon>
        <taxon>Oceanospirillaceae</taxon>
        <taxon>Nitrincola</taxon>
    </lineage>
</organism>
<dbReference type="GO" id="GO:0005886">
    <property type="term" value="C:plasma membrane"/>
    <property type="evidence" value="ECO:0007669"/>
    <property type="project" value="UniProtKB-SubCell"/>
</dbReference>
<dbReference type="Pfam" id="PF00672">
    <property type="entry name" value="HAMP"/>
    <property type="match status" value="1"/>
</dbReference>
<proteinExistence type="predicted"/>
<dbReference type="InterPro" id="IPR036097">
    <property type="entry name" value="HisK_dim/P_sf"/>
</dbReference>
<dbReference type="Proteomes" id="UP000325606">
    <property type="component" value="Chromosome"/>
</dbReference>
<dbReference type="Gene3D" id="3.30.565.10">
    <property type="entry name" value="Histidine kinase-like ATPase, C-terminal domain"/>
    <property type="match status" value="1"/>
</dbReference>
<evidence type="ECO:0000256" key="4">
    <source>
        <dbReference type="ARBA" id="ARBA00022475"/>
    </source>
</evidence>
<dbReference type="Pfam" id="PF02518">
    <property type="entry name" value="HATPase_c"/>
    <property type="match status" value="1"/>
</dbReference>
<dbReference type="CDD" id="cd00075">
    <property type="entry name" value="HATPase"/>
    <property type="match status" value="1"/>
</dbReference>
<keyword evidence="14" id="KW-1185">Reference proteome</keyword>
<dbReference type="InterPro" id="IPR003594">
    <property type="entry name" value="HATPase_dom"/>
</dbReference>
<dbReference type="PRINTS" id="PR00344">
    <property type="entry name" value="BCTRLSENSOR"/>
</dbReference>
<dbReference type="GO" id="GO:0005524">
    <property type="term" value="F:ATP binding"/>
    <property type="evidence" value="ECO:0007669"/>
    <property type="project" value="UniProtKB-KW"/>
</dbReference>
<evidence type="ECO:0000256" key="7">
    <source>
        <dbReference type="ARBA" id="ARBA00022741"/>
    </source>
</evidence>
<dbReference type="InterPro" id="IPR004358">
    <property type="entry name" value="Sig_transdc_His_kin-like_C"/>
</dbReference>
<dbReference type="InterPro" id="IPR005467">
    <property type="entry name" value="His_kinase_dom"/>
</dbReference>
<evidence type="ECO:0000256" key="5">
    <source>
        <dbReference type="ARBA" id="ARBA00022553"/>
    </source>
</evidence>
<dbReference type="PROSITE" id="PS50109">
    <property type="entry name" value="HIS_KIN"/>
    <property type="match status" value="1"/>
</dbReference>
<keyword evidence="6" id="KW-0808">Transferase</keyword>
<dbReference type="GO" id="GO:0000155">
    <property type="term" value="F:phosphorelay sensor kinase activity"/>
    <property type="evidence" value="ECO:0007669"/>
    <property type="project" value="InterPro"/>
</dbReference>
<evidence type="ECO:0000256" key="6">
    <source>
        <dbReference type="ARBA" id="ARBA00022679"/>
    </source>
</evidence>
<dbReference type="EC" id="2.7.13.3" evidence="3"/>
<sequence length="429" mass="48439">MRWYQHLYWKIFLATWLISAVLMGGLVYGLLRVSETRHWQDLLEARATGHAQLLIERHEIGMDEPSRRGDDRRRGRIPLRITHLADGEVIADFRHPIPANEIISLQIESETGQQYRVDMPLPEQPVHLERMLRFLLSVQMVLILVMSALVALLVSYLVVRPVNRLRDFARTLYDEQNLSSRTEGYLSHRTDEIGELAREFDSMAGYVEKTLNARQNLLRDVSHELRAPLARLQVAAAILEQQSGEQINALHGQISRECDQLAHLIDELMSLSRLDDMTLELQSPVPLKPLLEQIRQDYSLLYPDHQISLRIEPDSLTFSQSSVLLNRILGNALQNALKYTPVGGQVLLTAYRQGRQLCLAISDDGPGVDASLLKDIFEPFVRGGSTQQGYGLGLSILRGAVRRLGGEVHAENLNEGGFRLTVCLPAEPA</sequence>
<evidence type="ECO:0000256" key="10">
    <source>
        <dbReference type="SAM" id="Phobius"/>
    </source>
</evidence>
<dbReference type="SUPFAM" id="SSF55874">
    <property type="entry name" value="ATPase domain of HSP90 chaperone/DNA topoisomerase II/histidine kinase"/>
    <property type="match status" value="1"/>
</dbReference>
<evidence type="ECO:0000256" key="1">
    <source>
        <dbReference type="ARBA" id="ARBA00000085"/>
    </source>
</evidence>
<accession>A0A5J6LJ83</accession>
<evidence type="ECO:0000256" key="9">
    <source>
        <dbReference type="ARBA" id="ARBA00022840"/>
    </source>
</evidence>
<dbReference type="SMART" id="SM00388">
    <property type="entry name" value="HisKA"/>
    <property type="match status" value="1"/>
</dbReference>
<dbReference type="InterPro" id="IPR003661">
    <property type="entry name" value="HisK_dim/P_dom"/>
</dbReference>
<keyword evidence="10" id="KW-1133">Transmembrane helix</keyword>
<keyword evidence="7" id="KW-0547">Nucleotide-binding</keyword>
<dbReference type="SUPFAM" id="SSF47384">
    <property type="entry name" value="Homodimeric domain of signal transducing histidine kinase"/>
    <property type="match status" value="1"/>
</dbReference>
<name>A0A5J6LJ83_9GAMM</name>